<keyword evidence="4" id="KW-0614">Plasmid</keyword>
<evidence type="ECO:0000313" key="5">
    <source>
        <dbReference type="Proteomes" id="UP000664109"/>
    </source>
</evidence>
<comment type="caution">
    <text evidence="4">The sequence shown here is derived from an EMBL/GenBank/DDBJ whole genome shotgun (WGS) entry which is preliminary data.</text>
</comment>
<dbReference type="CDD" id="cd03228">
    <property type="entry name" value="ABCC_MRP_Like"/>
    <property type="match status" value="1"/>
</dbReference>
<name>A0ABS2V411_9ACTN</name>
<keyword evidence="2 4" id="KW-0067">ATP-binding</keyword>
<dbReference type="PROSITE" id="PS50893">
    <property type="entry name" value="ABC_TRANSPORTER_2"/>
    <property type="match status" value="1"/>
</dbReference>
<organism evidence="4 5">
    <name type="scientific">Streptomyces zhihengii</name>
    <dbReference type="NCBI Taxonomy" id="1818004"/>
    <lineage>
        <taxon>Bacteria</taxon>
        <taxon>Bacillati</taxon>
        <taxon>Actinomycetota</taxon>
        <taxon>Actinomycetes</taxon>
        <taxon>Kitasatosporales</taxon>
        <taxon>Streptomycetaceae</taxon>
        <taxon>Streptomyces</taxon>
    </lineage>
</organism>
<dbReference type="PANTHER" id="PTHR43394:SF1">
    <property type="entry name" value="ATP-BINDING CASSETTE SUB-FAMILY B MEMBER 10, MITOCHONDRIAL"/>
    <property type="match status" value="1"/>
</dbReference>
<reference evidence="4 5" key="1">
    <citation type="journal article" date="2016" name="Arch. Microbiol.">
        <title>Streptomyces zhihengii sp. nov., isolated from rhizospheric soil of Psammosilene tunicoides.</title>
        <authorList>
            <person name="Huang M.J."/>
            <person name="Fei J.J."/>
            <person name="Salam N."/>
            <person name="Kim C.J."/>
            <person name="Hozzein W.N."/>
            <person name="Xiao M."/>
            <person name="Huang H.Q."/>
            <person name="Li W.J."/>
        </authorList>
    </citation>
    <scope>NUCLEOTIDE SEQUENCE [LARGE SCALE GENOMIC DNA]</scope>
    <source>
        <strain evidence="4 5">YIM T102</strain>
    </source>
</reference>
<dbReference type="SMART" id="SM00382">
    <property type="entry name" value="AAA"/>
    <property type="match status" value="1"/>
</dbReference>
<evidence type="ECO:0000256" key="2">
    <source>
        <dbReference type="ARBA" id="ARBA00022840"/>
    </source>
</evidence>
<evidence type="ECO:0000259" key="3">
    <source>
        <dbReference type="PROSITE" id="PS50893"/>
    </source>
</evidence>
<protein>
    <submittedName>
        <fullName evidence="4">ATP-binding cassette domain-containing protein</fullName>
    </submittedName>
</protein>
<geneLocation type="plasmid" evidence="4">
    <name>unnamed1</name>
</geneLocation>
<evidence type="ECO:0000256" key="1">
    <source>
        <dbReference type="ARBA" id="ARBA00022741"/>
    </source>
</evidence>
<dbReference type="SUPFAM" id="SSF52540">
    <property type="entry name" value="P-loop containing nucleoside triphosphate hydrolases"/>
    <property type="match status" value="1"/>
</dbReference>
<keyword evidence="5" id="KW-1185">Reference proteome</keyword>
<dbReference type="Gene3D" id="3.40.50.300">
    <property type="entry name" value="P-loop containing nucleotide triphosphate hydrolases"/>
    <property type="match status" value="2"/>
</dbReference>
<dbReference type="GO" id="GO:0005524">
    <property type="term" value="F:ATP binding"/>
    <property type="evidence" value="ECO:0007669"/>
    <property type="project" value="UniProtKB-KW"/>
</dbReference>
<dbReference type="InterPro" id="IPR027417">
    <property type="entry name" value="P-loop_NTPase"/>
</dbReference>
<dbReference type="InterPro" id="IPR003593">
    <property type="entry name" value="AAA+_ATPase"/>
</dbReference>
<dbReference type="InterPro" id="IPR039421">
    <property type="entry name" value="Type_1_exporter"/>
</dbReference>
<accession>A0ABS2V411</accession>
<dbReference type="PANTHER" id="PTHR43394">
    <property type="entry name" value="ATP-DEPENDENT PERMEASE MDL1, MITOCHONDRIAL"/>
    <property type="match status" value="1"/>
</dbReference>
<dbReference type="Proteomes" id="UP000664109">
    <property type="component" value="Unassembled WGS sequence"/>
</dbReference>
<gene>
    <name evidence="4" type="ORF">JE024_39150</name>
</gene>
<dbReference type="EMBL" id="JAFEJA010000003">
    <property type="protein sequence ID" value="MBM9624560.1"/>
    <property type="molecule type" value="Genomic_DNA"/>
</dbReference>
<proteinExistence type="predicted"/>
<keyword evidence="1" id="KW-0547">Nucleotide-binding</keyword>
<dbReference type="Pfam" id="PF00005">
    <property type="entry name" value="ABC_tran"/>
    <property type="match status" value="1"/>
</dbReference>
<feature type="domain" description="ABC transporter" evidence="3">
    <location>
        <begin position="41"/>
        <end position="192"/>
    </location>
</feature>
<sequence>MRRPSWLMSSTTRDQEVGQFRQAPGRERQFVLGGLGPGGLLDLTALGQGERSGPAALVLDGVDLTVHPGETLALVGASGADKSTCAHLMARFWDPSEGRIQLMHIALARALLARPTVLILGESTAHLDNESDAGLATALTESGCTTVVIAHRRATIRRADRIAVLDAGHIVEQGTWENLIGCASSALNRSLASIALCAPAPSDIVRPGRDLLIFS</sequence>
<evidence type="ECO:0000313" key="4">
    <source>
        <dbReference type="EMBL" id="MBM9624560.1"/>
    </source>
</evidence>
<dbReference type="InterPro" id="IPR003439">
    <property type="entry name" value="ABC_transporter-like_ATP-bd"/>
</dbReference>